<evidence type="ECO:0000256" key="4">
    <source>
        <dbReference type="ARBA" id="ARBA00023069"/>
    </source>
</evidence>
<dbReference type="GO" id="GO:0035721">
    <property type="term" value="P:intraciliary retrograde transport"/>
    <property type="evidence" value="ECO:0007669"/>
    <property type="project" value="TreeGrafter"/>
</dbReference>
<dbReference type="OrthoDB" id="10258787at2759"/>
<reference evidence="7 8" key="1">
    <citation type="submission" date="2020-08" db="EMBL/GenBank/DDBJ databases">
        <authorList>
            <person name="Koutsovoulos G."/>
            <person name="Danchin GJ E."/>
        </authorList>
    </citation>
    <scope>NUCLEOTIDE SEQUENCE [LARGE SCALE GENOMIC DNA]</scope>
</reference>
<dbReference type="PANTHER" id="PTHR15722">
    <property type="entry name" value="IFT140/172-RELATED"/>
    <property type="match status" value="1"/>
</dbReference>
<accession>A0A6V7X947</accession>
<comment type="subcellular location">
    <subcellularLocation>
        <location evidence="1">Cell projection</location>
        <location evidence="1">Cilium</location>
    </subcellularLocation>
</comment>
<dbReference type="EMBL" id="CAJEWN010001220">
    <property type="protein sequence ID" value="CAD2195507.1"/>
    <property type="molecule type" value="Genomic_DNA"/>
</dbReference>
<comment type="caution">
    <text evidence="7">The sequence shown here is derived from an EMBL/GenBank/DDBJ whole genome shotgun (WGS) entry which is preliminary data.</text>
</comment>
<name>A0A6V7X947_MELEN</name>
<evidence type="ECO:0000259" key="6">
    <source>
        <dbReference type="Pfam" id="PF24762"/>
    </source>
</evidence>
<keyword evidence="4" id="KW-0969">Cilium</keyword>
<evidence type="ECO:0000256" key="3">
    <source>
        <dbReference type="ARBA" id="ARBA00022737"/>
    </source>
</evidence>
<proteinExistence type="predicted"/>
<organism evidence="7 8">
    <name type="scientific">Meloidogyne enterolobii</name>
    <name type="common">Root-knot nematode worm</name>
    <name type="synonym">Meloidogyne mayaguensis</name>
    <dbReference type="NCBI Taxonomy" id="390850"/>
    <lineage>
        <taxon>Eukaryota</taxon>
        <taxon>Metazoa</taxon>
        <taxon>Ecdysozoa</taxon>
        <taxon>Nematoda</taxon>
        <taxon>Chromadorea</taxon>
        <taxon>Rhabditida</taxon>
        <taxon>Tylenchina</taxon>
        <taxon>Tylenchomorpha</taxon>
        <taxon>Tylenchoidea</taxon>
        <taxon>Meloidogynidae</taxon>
        <taxon>Meloidogyninae</taxon>
        <taxon>Meloidogyne</taxon>
    </lineage>
</organism>
<evidence type="ECO:0000256" key="1">
    <source>
        <dbReference type="ARBA" id="ARBA00004138"/>
    </source>
</evidence>
<keyword evidence="5" id="KW-0966">Cell projection</keyword>
<dbReference type="Pfam" id="PF24762">
    <property type="entry name" value="TPR_IF140-IFT172"/>
    <property type="match status" value="1"/>
</dbReference>
<gene>
    <name evidence="7" type="ORF">MENT_LOCUS48602</name>
</gene>
<keyword evidence="2" id="KW-0853">WD repeat</keyword>
<protein>
    <recommendedName>
        <fullName evidence="6">IF140/IFT172/WDR19 TPR domain-containing protein</fullName>
    </recommendedName>
</protein>
<evidence type="ECO:0000313" key="7">
    <source>
        <dbReference type="EMBL" id="CAD2195507.1"/>
    </source>
</evidence>
<keyword evidence="3" id="KW-0677">Repeat</keyword>
<evidence type="ECO:0000313" key="8">
    <source>
        <dbReference type="Proteomes" id="UP000580250"/>
    </source>
</evidence>
<sequence length="153" mass="17260">MLCDEPKVLEFYTKKKAEPELYKWWAQFVESTGDMETAKSFYQNAKDFLSVVRILCHNGQFVEVSDRAAAFHLAMQFETQSESAKAVQFFTQAGAFSSAIRLAKENGMVDKIANLALMAGGSELAEAAEYYKNLNGHADKTVMLYHKVRELIN</sequence>
<dbReference type="Proteomes" id="UP000580250">
    <property type="component" value="Unassembled WGS sequence"/>
</dbReference>
<dbReference type="InterPro" id="IPR056168">
    <property type="entry name" value="TPR_IF140/IFT172/WDR19"/>
</dbReference>
<evidence type="ECO:0000256" key="5">
    <source>
        <dbReference type="ARBA" id="ARBA00023273"/>
    </source>
</evidence>
<dbReference type="PANTHER" id="PTHR15722:SF7">
    <property type="entry name" value="INTRAFLAGELLAR TRANSPORT PROTEIN 140 HOMOLOG"/>
    <property type="match status" value="1"/>
</dbReference>
<dbReference type="GO" id="GO:0005930">
    <property type="term" value="C:axoneme"/>
    <property type="evidence" value="ECO:0007669"/>
    <property type="project" value="TreeGrafter"/>
</dbReference>
<dbReference type="AlphaFoldDB" id="A0A6V7X947"/>
<dbReference type="GO" id="GO:0030991">
    <property type="term" value="C:intraciliary transport particle A"/>
    <property type="evidence" value="ECO:0007669"/>
    <property type="project" value="TreeGrafter"/>
</dbReference>
<dbReference type="GO" id="GO:0036064">
    <property type="term" value="C:ciliary basal body"/>
    <property type="evidence" value="ECO:0007669"/>
    <property type="project" value="TreeGrafter"/>
</dbReference>
<evidence type="ECO:0000256" key="2">
    <source>
        <dbReference type="ARBA" id="ARBA00022574"/>
    </source>
</evidence>
<feature type="domain" description="IF140/IFT172/WDR19 TPR" evidence="6">
    <location>
        <begin position="1"/>
        <end position="148"/>
    </location>
</feature>